<evidence type="ECO:0000259" key="1">
    <source>
        <dbReference type="SMART" id="SM00382"/>
    </source>
</evidence>
<dbReference type="OrthoDB" id="9809531at2"/>
<sequence>MTVFDDLAGQEAAIEVLTRAATAARTGSAGMTHSWLITGPPGSGRSTAAKAFAAALQCTGEPVGCGECSGCRTVMSDSHPDVEILATEATTITVASVRELVSHAQSTPTVGAWRVMIIKEADRMVERTTNVLLKAIEEPPPRTVWILCTPSPRDVLTTIRSRCRGLNLVIPAAEKVADLLVRRDGIDPDAALIAAKAAQSHVGAAKALARDPGAGERRRENLRGAYGIRTAGHAALAAQALIDRSKVQAEAEGENRADREIAELRRTLGLAPDETIPPAMRSHFKQLESEHKKRETRRIRDAHDRALIDLLSLYRDVLVVQLEAGTDLVNVDFEKEIEDIAGSITADKTIAIMDEISLARERIGANVAPQLAIEAMMMVMRR</sequence>
<dbReference type="GO" id="GO:0008408">
    <property type="term" value="F:3'-5' exonuclease activity"/>
    <property type="evidence" value="ECO:0007669"/>
    <property type="project" value="InterPro"/>
</dbReference>
<dbReference type="NCBIfam" id="TIGR00678">
    <property type="entry name" value="holB"/>
    <property type="match status" value="1"/>
</dbReference>
<dbReference type="PANTHER" id="PTHR11669">
    <property type="entry name" value="REPLICATION FACTOR C / DNA POLYMERASE III GAMMA-TAU SUBUNIT"/>
    <property type="match status" value="1"/>
</dbReference>
<reference evidence="2 3" key="1">
    <citation type="submission" date="2018-12" db="EMBL/GenBank/DDBJ databases">
        <title>Complete genome sequence of Flaviflexus sp. H23T48.</title>
        <authorList>
            <person name="Bae J.-W."/>
            <person name="Lee J.-Y."/>
        </authorList>
    </citation>
    <scope>NUCLEOTIDE SEQUENCE [LARGE SCALE GENOMIC DNA]</scope>
    <source>
        <strain evidence="2 3">H23T48</strain>
    </source>
</reference>
<feature type="domain" description="AAA+ ATPase" evidence="1">
    <location>
        <begin position="31"/>
        <end position="171"/>
    </location>
</feature>
<dbReference type="Proteomes" id="UP000280344">
    <property type="component" value="Chromosome"/>
</dbReference>
<dbReference type="EC" id="2.7.7.7" evidence="2"/>
<gene>
    <name evidence="2" type="ORF">EJ997_10690</name>
</gene>
<dbReference type="InterPro" id="IPR027417">
    <property type="entry name" value="P-loop_NTPase"/>
</dbReference>
<dbReference type="Gene3D" id="3.40.50.300">
    <property type="entry name" value="P-loop containing nucleotide triphosphate hydrolases"/>
    <property type="match status" value="1"/>
</dbReference>
<dbReference type="InterPro" id="IPR004622">
    <property type="entry name" value="DNA_pol_HolB"/>
</dbReference>
<evidence type="ECO:0000313" key="3">
    <source>
        <dbReference type="Proteomes" id="UP000280344"/>
    </source>
</evidence>
<keyword evidence="3" id="KW-1185">Reference proteome</keyword>
<name>A0A3S9PZE8_9ACTO</name>
<dbReference type="RefSeq" id="WP_126704542.1">
    <property type="nucleotide sequence ID" value="NZ_CP034593.1"/>
</dbReference>
<dbReference type="SUPFAM" id="SSF52540">
    <property type="entry name" value="P-loop containing nucleoside triphosphate hydrolases"/>
    <property type="match status" value="1"/>
</dbReference>
<dbReference type="EMBL" id="CP034593">
    <property type="protein sequence ID" value="AZQ77739.1"/>
    <property type="molecule type" value="Genomic_DNA"/>
</dbReference>
<dbReference type="NCBIfam" id="NF005926">
    <property type="entry name" value="PRK07940.1"/>
    <property type="match status" value="1"/>
</dbReference>
<dbReference type="GO" id="GO:0003887">
    <property type="term" value="F:DNA-directed DNA polymerase activity"/>
    <property type="evidence" value="ECO:0007669"/>
    <property type="project" value="UniProtKB-EC"/>
</dbReference>
<accession>A0A3S9PZE8</accession>
<keyword evidence="2" id="KW-0808">Transferase</keyword>
<proteinExistence type="predicted"/>
<dbReference type="PANTHER" id="PTHR11669:SF8">
    <property type="entry name" value="DNA POLYMERASE III SUBUNIT DELTA"/>
    <property type="match status" value="1"/>
</dbReference>
<organism evidence="2 3">
    <name type="scientific">Flaviflexus ciconiae</name>
    <dbReference type="NCBI Taxonomy" id="2496867"/>
    <lineage>
        <taxon>Bacteria</taxon>
        <taxon>Bacillati</taxon>
        <taxon>Actinomycetota</taxon>
        <taxon>Actinomycetes</taxon>
        <taxon>Actinomycetales</taxon>
        <taxon>Actinomycetaceae</taxon>
        <taxon>Flaviflexus</taxon>
    </lineage>
</organism>
<dbReference type="KEGG" id="flh:EJ997_10690"/>
<dbReference type="Pfam" id="PF13177">
    <property type="entry name" value="DNA_pol3_delta2"/>
    <property type="match status" value="1"/>
</dbReference>
<dbReference type="GO" id="GO:0006261">
    <property type="term" value="P:DNA-templated DNA replication"/>
    <property type="evidence" value="ECO:0007669"/>
    <property type="project" value="TreeGrafter"/>
</dbReference>
<dbReference type="AlphaFoldDB" id="A0A3S9PZE8"/>
<protein>
    <submittedName>
        <fullName evidence="2">DNA polymerase III subunit delta</fullName>
        <ecNumber evidence="2">2.7.7.7</ecNumber>
    </submittedName>
</protein>
<dbReference type="SMART" id="SM00382">
    <property type="entry name" value="AAA"/>
    <property type="match status" value="1"/>
</dbReference>
<dbReference type="InterPro" id="IPR050238">
    <property type="entry name" value="DNA_Rep/Repair_Clamp_Loader"/>
</dbReference>
<keyword evidence="2" id="KW-0548">Nucleotidyltransferase</keyword>
<dbReference type="InterPro" id="IPR003593">
    <property type="entry name" value="AAA+_ATPase"/>
</dbReference>
<evidence type="ECO:0000313" key="2">
    <source>
        <dbReference type="EMBL" id="AZQ77739.1"/>
    </source>
</evidence>